<evidence type="ECO:0000259" key="3">
    <source>
        <dbReference type="Pfam" id="PF17899"/>
    </source>
</evidence>
<dbReference type="Gene3D" id="2.60.40.3650">
    <property type="match status" value="1"/>
</dbReference>
<dbReference type="Pfam" id="PF05299">
    <property type="entry name" value="Peptidase_M61"/>
    <property type="match status" value="1"/>
</dbReference>
<dbReference type="InterPro" id="IPR007963">
    <property type="entry name" value="Peptidase_M61_catalytic"/>
</dbReference>
<dbReference type="Pfam" id="PF17899">
    <property type="entry name" value="Peptidase_M61_N"/>
    <property type="match status" value="1"/>
</dbReference>
<evidence type="ECO:0000256" key="1">
    <source>
        <dbReference type="SAM" id="MobiDB-lite"/>
    </source>
</evidence>
<evidence type="ECO:0000313" key="4">
    <source>
        <dbReference type="EMBL" id="MFD2937142.1"/>
    </source>
</evidence>
<feature type="domain" description="Peptidase M61 N-terminal" evidence="3">
    <location>
        <begin position="13"/>
        <end position="180"/>
    </location>
</feature>
<gene>
    <name evidence="4" type="ORF">ACFS25_25400</name>
</gene>
<feature type="region of interest" description="Disordered" evidence="1">
    <location>
        <begin position="495"/>
        <end position="537"/>
    </location>
</feature>
<sequence length="537" mass="61399">MYYRLSIDRTAGPQTTSHYIAVEAQLTDITTLEVDLQLPAWRPGRYELQQFAKNIQRFDVVDKEGRALPFRKITKDRWRVQTNGVAELTVRYNYYALLATPNLLNAGSSFVSETLLYVNPVNLCLYAEGRISEPCTLELAIPDSWTVACGLSQSDLKQTGTRTLLAADFYELVDCPLIAAPVIQHIQYEVGGVAFHVWIQGGRRTDGDFTFNAERIIQDFSRFSAKQLDLYGEFPEQEYHFLTLILPVPYYHGVEHRNSTMLVLGPNDEGEGLYQDLLGVSSHELFHAWNIIRIRPTELLPYDFTQENYFPTCFVAEGVTTYYGDLMLRQSGVFTDEAYLKELQVLFKRHFEHNGRAFQSLTESSWDLWLDGYDKGVPDRKVSVYYKGAIAALILDLHIRRLTNHSRSLDDVMRIMWERFGKLFVGYTLDDYRAVTESVAGESLAWYYDLCIFGNQPLETKLNEYLAWVGLLIAHEESGPDQPGGIRLLEIDATHSDEPSSRQQRAKWFGSKLTEPQNENHIGPVPEEKLGKNVVAK</sequence>
<dbReference type="InterPro" id="IPR027268">
    <property type="entry name" value="Peptidase_M4/M1_CTD_sf"/>
</dbReference>
<dbReference type="Proteomes" id="UP001597512">
    <property type="component" value="Unassembled WGS sequence"/>
</dbReference>
<dbReference type="InterPro" id="IPR024191">
    <property type="entry name" value="Peptidase_M61"/>
</dbReference>
<comment type="caution">
    <text evidence="4">The sequence shown here is derived from an EMBL/GenBank/DDBJ whole genome shotgun (WGS) entry which is preliminary data.</text>
</comment>
<reference evidence="5" key="1">
    <citation type="journal article" date="2019" name="Int. J. Syst. Evol. Microbiol.">
        <title>The Global Catalogue of Microorganisms (GCM) 10K type strain sequencing project: providing services to taxonomists for standard genome sequencing and annotation.</title>
        <authorList>
            <consortium name="The Broad Institute Genomics Platform"/>
            <consortium name="The Broad Institute Genome Sequencing Center for Infectious Disease"/>
            <person name="Wu L."/>
            <person name="Ma J."/>
        </authorList>
    </citation>
    <scope>NUCLEOTIDE SEQUENCE [LARGE SCALE GENOMIC DNA]</scope>
    <source>
        <strain evidence="5">KCTC 52490</strain>
    </source>
</reference>
<name>A0ABW6AP60_9BACT</name>
<dbReference type="InterPro" id="IPR040756">
    <property type="entry name" value="Peptidase_M61_N"/>
</dbReference>
<dbReference type="RefSeq" id="WP_381506646.1">
    <property type="nucleotide sequence ID" value="NZ_JBHUOM010000023.1"/>
</dbReference>
<keyword evidence="5" id="KW-1185">Reference proteome</keyword>
<dbReference type="EMBL" id="JBHUOM010000023">
    <property type="protein sequence ID" value="MFD2937142.1"/>
    <property type="molecule type" value="Genomic_DNA"/>
</dbReference>
<accession>A0ABW6AP60</accession>
<dbReference type="Gene3D" id="1.10.390.10">
    <property type="entry name" value="Neutral Protease Domain 2"/>
    <property type="match status" value="1"/>
</dbReference>
<evidence type="ECO:0000259" key="2">
    <source>
        <dbReference type="Pfam" id="PF05299"/>
    </source>
</evidence>
<evidence type="ECO:0000313" key="5">
    <source>
        <dbReference type="Proteomes" id="UP001597512"/>
    </source>
</evidence>
<proteinExistence type="predicted"/>
<protein>
    <submittedName>
        <fullName evidence="4">M61 family metallopeptidase</fullName>
    </submittedName>
</protein>
<dbReference type="PIRSF" id="PIRSF016493">
    <property type="entry name" value="Glycyl_aminpptds"/>
    <property type="match status" value="1"/>
</dbReference>
<feature type="domain" description="Peptidase M61 catalytic" evidence="2">
    <location>
        <begin position="277"/>
        <end position="390"/>
    </location>
</feature>
<organism evidence="4 5">
    <name type="scientific">Spirosoma flavum</name>
    <dbReference type="NCBI Taxonomy" id="2048557"/>
    <lineage>
        <taxon>Bacteria</taxon>
        <taxon>Pseudomonadati</taxon>
        <taxon>Bacteroidota</taxon>
        <taxon>Cytophagia</taxon>
        <taxon>Cytophagales</taxon>
        <taxon>Cytophagaceae</taxon>
        <taxon>Spirosoma</taxon>
    </lineage>
</organism>